<dbReference type="GO" id="GO:0008270">
    <property type="term" value="F:zinc ion binding"/>
    <property type="evidence" value="ECO:0007669"/>
    <property type="project" value="UniProtKB-KW"/>
</dbReference>
<feature type="compositionally biased region" description="Low complexity" evidence="7">
    <location>
        <begin position="821"/>
        <end position="834"/>
    </location>
</feature>
<evidence type="ECO:0000313" key="8">
    <source>
        <dbReference type="EMBL" id="OCB89550.1"/>
    </source>
</evidence>
<dbReference type="GO" id="GO:1904263">
    <property type="term" value="P:positive regulation of TORC1 signaling"/>
    <property type="evidence" value="ECO:0007669"/>
    <property type="project" value="TreeGrafter"/>
</dbReference>
<dbReference type="OrthoDB" id="60955at2759"/>
<keyword evidence="4" id="KW-0863">Zinc-finger</keyword>
<feature type="compositionally biased region" description="Basic and acidic residues" evidence="7">
    <location>
        <begin position="705"/>
        <end position="722"/>
    </location>
</feature>
<feature type="region of interest" description="Disordered" evidence="7">
    <location>
        <begin position="579"/>
        <end position="907"/>
    </location>
</feature>
<dbReference type="InterPro" id="IPR036322">
    <property type="entry name" value="WD40_repeat_dom_sf"/>
</dbReference>
<keyword evidence="1 6" id="KW-0853">WD repeat</keyword>
<keyword evidence="5" id="KW-0862">Zinc</keyword>
<name>A0A9Q5N737_SANBA</name>
<dbReference type="InterPro" id="IPR015943">
    <property type="entry name" value="WD40/YVTN_repeat-like_dom_sf"/>
</dbReference>
<evidence type="ECO:0000256" key="7">
    <source>
        <dbReference type="SAM" id="MobiDB-lite"/>
    </source>
</evidence>
<dbReference type="PANTHER" id="PTHR46200:SF1">
    <property type="entry name" value="GATOR COMPLEX PROTEIN WDR24"/>
    <property type="match status" value="1"/>
</dbReference>
<dbReference type="GO" id="GO:0005774">
    <property type="term" value="C:vacuolar membrane"/>
    <property type="evidence" value="ECO:0007669"/>
    <property type="project" value="TreeGrafter"/>
</dbReference>
<keyword evidence="2" id="KW-0479">Metal-binding</keyword>
<feature type="compositionally biased region" description="Low complexity" evidence="7">
    <location>
        <begin position="678"/>
        <end position="688"/>
    </location>
</feature>
<proteinExistence type="predicted"/>
<feature type="compositionally biased region" description="Polar residues" evidence="7">
    <location>
        <begin position="862"/>
        <end position="871"/>
    </location>
</feature>
<protein>
    <submittedName>
        <fullName evidence="8">WD40 repeat-like protein</fullName>
    </submittedName>
</protein>
<dbReference type="GO" id="GO:0016239">
    <property type="term" value="P:positive regulation of macroautophagy"/>
    <property type="evidence" value="ECO:0007669"/>
    <property type="project" value="TreeGrafter"/>
</dbReference>
<feature type="compositionally biased region" description="Polar residues" evidence="7">
    <location>
        <begin position="878"/>
        <end position="888"/>
    </location>
</feature>
<evidence type="ECO:0000256" key="6">
    <source>
        <dbReference type="PROSITE-ProRule" id="PRU00221"/>
    </source>
</evidence>
<dbReference type="AlphaFoldDB" id="A0A9Q5N737"/>
<dbReference type="EMBL" id="LNZH02000153">
    <property type="protein sequence ID" value="OCB89550.1"/>
    <property type="molecule type" value="Genomic_DNA"/>
</dbReference>
<keyword evidence="3" id="KW-0677">Repeat</keyword>
<dbReference type="PROSITE" id="PS50082">
    <property type="entry name" value="WD_REPEATS_2"/>
    <property type="match status" value="1"/>
</dbReference>
<feature type="compositionally biased region" description="Low complexity" evidence="7">
    <location>
        <begin position="794"/>
        <end position="813"/>
    </location>
</feature>
<feature type="compositionally biased region" description="Low complexity" evidence="7">
    <location>
        <begin position="641"/>
        <end position="657"/>
    </location>
</feature>
<reference evidence="8" key="1">
    <citation type="submission" date="2016-06" db="EMBL/GenBank/DDBJ databases">
        <title>Draft Genome sequence of the fungus Inonotus baumii.</title>
        <authorList>
            <person name="Zhu H."/>
            <person name="Lin W."/>
        </authorList>
    </citation>
    <scope>NUCLEOTIDE SEQUENCE</scope>
    <source>
        <strain evidence="8">821</strain>
    </source>
</reference>
<dbReference type="SUPFAM" id="SSF50978">
    <property type="entry name" value="WD40 repeat-like"/>
    <property type="match status" value="1"/>
</dbReference>
<keyword evidence="9" id="KW-1185">Reference proteome</keyword>
<accession>A0A9Q5N737</accession>
<sequence length="1143" mass="125202">MLHNPFSTPLPTPAARPMLHLSGLQSLHEVKSPPETFSDSRMHGYQGPSRSVTLHAASSAGGSAISKSPDGKRCVVAGKDSLRILRVSDGTERPASEHKYAIGKGGFRIDASKNYWSGSGLKVDSAMTDVAWCHKAFDTKILTSARNGEILLWDLPEDGHIYLESKKKAHTRSINKLSYSSVMPHYCSTGSSDGYLRVWDLRNLSKEFLHIHHSFAIRTVMFSPSILEPLHAITGLDSGSMCRWDLRMGQKGLVERVPLAHTGAILSLDWNETGVWDFKETQSQTSRKPAYVLHASYPVRRVLWRPGYETELAIASYNESAYNPTTKTVPSSSVNASGVLIELNDNAVLQQNSPGSIRADVAQHGVGGTEVDPDRDVAQRSGDLIEIWDVRRPWIAKWTVEGSNCEGGVSGEDQMQYNNMTFADSHALWVQHPSGAFSQMDLRYCDKPLDSVPRTALTWTPTGSLTFVSDNVGQWEIPYDDVERGQEVDSAEKTGSLKKLGDKRYTPASQSVGTIFDVIDSEEWDAFTFLARSYKMDGADRLTLCELNAETAFDAGNYEAGRVWLLLRSLLEDIMLKPSSPPLSRRNSVPGVSHSASAPATVPTVRKSPHKTEDTRSSSSDPPSLIREVATKRSGGLVTVSRAMTSSARSPASPALAQDVASPENGKQSSLDDESKMSSKSVSVSSANRPRRLSLRRSSSSKAGGSEDRHTSSRPRASREVGEGALNEDSSDEEVIALPPEHRPESMKARASTESMSSSVSLASRARTRVVSSPGLHDDNGWAEDEKEDSVFPASSESESDNSAASTTAARSASLKRPARSRTSTHASVVSSSKAKLKSDQDLQRTDSQSSVLTVMAGGDKSISQGQTGPSESEALAETTSLAPSQRSKVGRPQGITATNKQSTHTGSEYFVDEQEMRFLEWNHLAIRDAENCYRQTAWNALRKIVDRLAENGDVQLCAMLSCIAPSELGIPTGRALQFIEAYLDILSRFRMYEVLAYIRKYTPSVEVRQSTQVQTTMHSSCASCRKPMLQHALGQKEGVDRSWNGYSQCFECKRAAIMCAIWWVFCSFCYLSGKEYPDDCAPSHLPIIADIACVLKLHLKEVAQARRASEVMVRFLTSRQSKSQDIPALRAAVIIAGLRVRS</sequence>
<feature type="compositionally biased region" description="Polar residues" evidence="7">
    <location>
        <begin position="896"/>
        <end position="907"/>
    </location>
</feature>
<dbReference type="PROSITE" id="PS00678">
    <property type="entry name" value="WD_REPEATS_1"/>
    <property type="match status" value="1"/>
</dbReference>
<evidence type="ECO:0000313" key="9">
    <source>
        <dbReference type="Proteomes" id="UP000757232"/>
    </source>
</evidence>
<dbReference type="InterPro" id="IPR019775">
    <property type="entry name" value="WD40_repeat_CS"/>
</dbReference>
<dbReference type="InterPro" id="IPR037590">
    <property type="entry name" value="WDR24"/>
</dbReference>
<evidence type="ECO:0000256" key="2">
    <source>
        <dbReference type="ARBA" id="ARBA00022723"/>
    </source>
</evidence>
<dbReference type="InterPro" id="IPR001680">
    <property type="entry name" value="WD40_rpt"/>
</dbReference>
<dbReference type="GO" id="GO:0005829">
    <property type="term" value="C:cytosol"/>
    <property type="evidence" value="ECO:0007669"/>
    <property type="project" value="TreeGrafter"/>
</dbReference>
<dbReference type="PANTHER" id="PTHR46200">
    <property type="entry name" value="GATOR COMPLEX PROTEIN WDR24"/>
    <property type="match status" value="1"/>
</dbReference>
<dbReference type="PROSITE" id="PS50294">
    <property type="entry name" value="WD_REPEATS_REGION"/>
    <property type="match status" value="1"/>
</dbReference>
<evidence type="ECO:0000256" key="3">
    <source>
        <dbReference type="ARBA" id="ARBA00022737"/>
    </source>
</evidence>
<dbReference type="Proteomes" id="UP000757232">
    <property type="component" value="Unassembled WGS sequence"/>
</dbReference>
<dbReference type="SMART" id="SM00320">
    <property type="entry name" value="WD40"/>
    <property type="match status" value="4"/>
</dbReference>
<dbReference type="Gene3D" id="2.130.10.10">
    <property type="entry name" value="YVTN repeat-like/Quinoprotein amine dehydrogenase"/>
    <property type="match status" value="1"/>
</dbReference>
<feature type="compositionally biased region" description="Low complexity" evidence="7">
    <location>
        <begin position="749"/>
        <end position="773"/>
    </location>
</feature>
<evidence type="ECO:0000256" key="1">
    <source>
        <dbReference type="ARBA" id="ARBA00022574"/>
    </source>
</evidence>
<gene>
    <name evidence="8" type="ORF">A7U60_g3242</name>
</gene>
<dbReference type="GO" id="GO:0061700">
    <property type="term" value="C:GATOR2 complex"/>
    <property type="evidence" value="ECO:0007669"/>
    <property type="project" value="TreeGrafter"/>
</dbReference>
<feature type="repeat" description="WD" evidence="6">
    <location>
        <begin position="167"/>
        <end position="203"/>
    </location>
</feature>
<evidence type="ECO:0000256" key="4">
    <source>
        <dbReference type="ARBA" id="ARBA00022771"/>
    </source>
</evidence>
<evidence type="ECO:0000256" key="5">
    <source>
        <dbReference type="ARBA" id="ARBA00022833"/>
    </source>
</evidence>
<organism evidence="8 9">
    <name type="scientific">Sanghuangporus baumii</name>
    <name type="common">Phellinus baumii</name>
    <dbReference type="NCBI Taxonomy" id="108892"/>
    <lineage>
        <taxon>Eukaryota</taxon>
        <taxon>Fungi</taxon>
        <taxon>Dikarya</taxon>
        <taxon>Basidiomycota</taxon>
        <taxon>Agaricomycotina</taxon>
        <taxon>Agaricomycetes</taxon>
        <taxon>Hymenochaetales</taxon>
        <taxon>Hymenochaetaceae</taxon>
        <taxon>Sanghuangporus</taxon>
    </lineage>
</organism>
<comment type="caution">
    <text evidence="8">The sequence shown here is derived from an EMBL/GenBank/DDBJ whole genome shotgun (WGS) entry which is preliminary data.</text>
</comment>